<feature type="transmembrane region" description="Helical" evidence="1">
    <location>
        <begin position="94"/>
        <end position="113"/>
    </location>
</feature>
<reference evidence="2 3" key="1">
    <citation type="submission" date="2017-04" db="EMBL/GenBank/DDBJ databases">
        <title>Draft genome sequence of Tuber borchii Vittad., a whitish edible truffle.</title>
        <authorList>
            <consortium name="DOE Joint Genome Institute"/>
            <person name="Murat C."/>
            <person name="Kuo A."/>
            <person name="Barry K.W."/>
            <person name="Clum A."/>
            <person name="Dockter R.B."/>
            <person name="Fauchery L."/>
            <person name="Iotti M."/>
            <person name="Kohler A."/>
            <person name="Labutti K."/>
            <person name="Lindquist E.A."/>
            <person name="Lipzen A."/>
            <person name="Ohm R.A."/>
            <person name="Wang M."/>
            <person name="Grigoriev I.V."/>
            <person name="Zambonelli A."/>
            <person name="Martin F.M."/>
        </authorList>
    </citation>
    <scope>NUCLEOTIDE SEQUENCE [LARGE SCALE GENOMIC DNA]</scope>
    <source>
        <strain evidence="2 3">Tbo3840</strain>
    </source>
</reference>
<dbReference type="Proteomes" id="UP000244722">
    <property type="component" value="Unassembled WGS sequence"/>
</dbReference>
<protein>
    <submittedName>
        <fullName evidence="2">Uncharacterized protein</fullName>
    </submittedName>
</protein>
<proteinExistence type="predicted"/>
<accession>A0A2T6ZAK6</accession>
<comment type="caution">
    <text evidence="2">The sequence shown here is derived from an EMBL/GenBank/DDBJ whole genome shotgun (WGS) entry which is preliminary data.</text>
</comment>
<keyword evidence="3" id="KW-1185">Reference proteome</keyword>
<gene>
    <name evidence="2" type="ORF">B9Z19DRAFT_1197521</name>
</gene>
<evidence type="ECO:0000313" key="3">
    <source>
        <dbReference type="Proteomes" id="UP000244722"/>
    </source>
</evidence>
<dbReference type="AlphaFoldDB" id="A0A2T6ZAK6"/>
<sequence>MKSKGVATLFSALLFRRSKIRPWATRRRSRKSQLVSSVLVNKAVSRKRGDSEARTIPHHIMALLGYLDGDRSVSCAFFFSPSCADWGDRHVSCAFFFFSFLCGLVARASMFLVL</sequence>
<organism evidence="2 3">
    <name type="scientific">Tuber borchii</name>
    <name type="common">White truffle</name>
    <dbReference type="NCBI Taxonomy" id="42251"/>
    <lineage>
        <taxon>Eukaryota</taxon>
        <taxon>Fungi</taxon>
        <taxon>Dikarya</taxon>
        <taxon>Ascomycota</taxon>
        <taxon>Pezizomycotina</taxon>
        <taxon>Pezizomycetes</taxon>
        <taxon>Pezizales</taxon>
        <taxon>Tuberaceae</taxon>
        <taxon>Tuber</taxon>
    </lineage>
</organism>
<name>A0A2T6ZAK6_TUBBO</name>
<evidence type="ECO:0000256" key="1">
    <source>
        <dbReference type="SAM" id="Phobius"/>
    </source>
</evidence>
<keyword evidence="1" id="KW-0812">Transmembrane</keyword>
<evidence type="ECO:0000313" key="2">
    <source>
        <dbReference type="EMBL" id="PUU72499.1"/>
    </source>
</evidence>
<keyword evidence="1" id="KW-1133">Transmembrane helix</keyword>
<keyword evidence="1" id="KW-0472">Membrane</keyword>
<dbReference type="EMBL" id="NESQ01000518">
    <property type="protein sequence ID" value="PUU72499.1"/>
    <property type="molecule type" value="Genomic_DNA"/>
</dbReference>